<reference evidence="3 4" key="1">
    <citation type="submission" date="2016-09" db="EMBL/GenBank/DDBJ databases">
        <title>Genome sequence of Eubacterium angustum.</title>
        <authorList>
            <person name="Poehlein A."/>
            <person name="Daniel R."/>
        </authorList>
    </citation>
    <scope>NUCLEOTIDE SEQUENCE [LARGE SCALE GENOMIC DNA]</scope>
    <source>
        <strain evidence="3 4">DSM 1989</strain>
    </source>
</reference>
<protein>
    <submittedName>
        <fullName evidence="3">Putative monovalent cation/H+ antiporter subunit B</fullName>
    </submittedName>
</protein>
<gene>
    <name evidence="3" type="ORF">EUAN_19000</name>
</gene>
<dbReference type="EMBL" id="MKIE01000008">
    <property type="protein sequence ID" value="OHW61721.1"/>
    <property type="molecule type" value="Genomic_DNA"/>
</dbReference>
<sequence length="100" mass="11009">MRKILAAILTATIIGILLLGVDELPEFGNPKNPTNNYVSERYIDKGIEETGAKNIVAGVILDYRAFDTFVEATVLFTSIIIIISILKPDSRKPKEDGEES</sequence>
<dbReference type="RefSeq" id="WP_071063983.1">
    <property type="nucleotide sequence ID" value="NZ_MKIE01000008.1"/>
</dbReference>
<keyword evidence="1" id="KW-0472">Membrane</keyword>
<dbReference type="Pfam" id="PF20501">
    <property type="entry name" value="MbhE"/>
    <property type="match status" value="1"/>
</dbReference>
<keyword evidence="1" id="KW-0812">Transmembrane</keyword>
<name>A0A1S1V4X5_9FIRM</name>
<proteinExistence type="predicted"/>
<feature type="transmembrane region" description="Helical" evidence="1">
    <location>
        <begin position="68"/>
        <end position="86"/>
    </location>
</feature>
<keyword evidence="1" id="KW-1133">Transmembrane helix</keyword>
<evidence type="ECO:0000313" key="3">
    <source>
        <dbReference type="EMBL" id="OHW61721.1"/>
    </source>
</evidence>
<evidence type="ECO:0000256" key="1">
    <source>
        <dbReference type="SAM" id="Phobius"/>
    </source>
</evidence>
<keyword evidence="4" id="KW-1185">Reference proteome</keyword>
<dbReference type="STRING" id="39480.EUAN_19000"/>
<dbReference type="InterPro" id="IPR046806">
    <property type="entry name" value="MrpA_C/MbhE"/>
</dbReference>
<evidence type="ECO:0000313" key="4">
    <source>
        <dbReference type="Proteomes" id="UP000180254"/>
    </source>
</evidence>
<feature type="domain" description="MrpA C-terminal/MbhE" evidence="2">
    <location>
        <begin position="32"/>
        <end position="87"/>
    </location>
</feature>
<dbReference type="OrthoDB" id="9798859at2"/>
<organism evidence="3 4">
    <name type="scientific">Andreesenia angusta</name>
    <dbReference type="NCBI Taxonomy" id="39480"/>
    <lineage>
        <taxon>Bacteria</taxon>
        <taxon>Bacillati</taxon>
        <taxon>Bacillota</taxon>
        <taxon>Tissierellia</taxon>
        <taxon>Tissierellales</taxon>
        <taxon>Gottschalkiaceae</taxon>
        <taxon>Andreesenia</taxon>
    </lineage>
</organism>
<dbReference type="Proteomes" id="UP000180254">
    <property type="component" value="Unassembled WGS sequence"/>
</dbReference>
<accession>A0A1S1V4X5</accession>
<dbReference type="AlphaFoldDB" id="A0A1S1V4X5"/>
<comment type="caution">
    <text evidence="3">The sequence shown here is derived from an EMBL/GenBank/DDBJ whole genome shotgun (WGS) entry which is preliminary data.</text>
</comment>
<evidence type="ECO:0000259" key="2">
    <source>
        <dbReference type="Pfam" id="PF20501"/>
    </source>
</evidence>